<dbReference type="PRINTS" id="PR00146">
    <property type="entry name" value="DHPICSNTHASE"/>
</dbReference>
<evidence type="ECO:0000256" key="3">
    <source>
        <dbReference type="PIRNR" id="PIRNR001365"/>
    </source>
</evidence>
<protein>
    <submittedName>
        <fullName evidence="6">4-hydroxy-tetrahydrodipicolinate synthase</fullName>
    </submittedName>
</protein>
<dbReference type="Gene3D" id="3.20.20.70">
    <property type="entry name" value="Aldolase class I"/>
    <property type="match status" value="1"/>
</dbReference>
<evidence type="ECO:0000256" key="4">
    <source>
        <dbReference type="PIRSR" id="PIRSR001365-1"/>
    </source>
</evidence>
<dbReference type="InterPro" id="IPR002220">
    <property type="entry name" value="DapA-like"/>
</dbReference>
<evidence type="ECO:0000256" key="2">
    <source>
        <dbReference type="ARBA" id="ARBA00023270"/>
    </source>
</evidence>
<evidence type="ECO:0000313" key="7">
    <source>
        <dbReference type="Proteomes" id="UP000278962"/>
    </source>
</evidence>
<accession>A0A660LIP0</accession>
<dbReference type="SUPFAM" id="SSF51569">
    <property type="entry name" value="Aldolase"/>
    <property type="match status" value="1"/>
</dbReference>
<dbReference type="GO" id="GO:0005829">
    <property type="term" value="C:cytosol"/>
    <property type="evidence" value="ECO:0007669"/>
    <property type="project" value="TreeGrafter"/>
</dbReference>
<feature type="binding site" evidence="5">
    <location>
        <position position="201"/>
    </location>
    <ligand>
        <name>pyruvate</name>
        <dbReference type="ChEBI" id="CHEBI:15361"/>
    </ligand>
</feature>
<sequence>MSEFHGVLPALITPFTEDGSAIDTEALEAGVERLIAAGVGGLVPGGSTGEFTTLSVAERKLLVETVVDTAAGRVPVIAGTGALSTRETVDLSVHAEQAGAAAVMVVPPFYDAPSWRELKAHFQAVANAISVPIMYYNLPGATGVTLTAEQLAELPGVTCLKDTGGDATAAQELIQTGGPVVLNGWDTHTFIALASGCEAVVWGVASIVPEQCVELHRLLIDDIDLPAARELWARLFPLCQVLESLSYPAAVKAAARLTGFTTGPVREPLLDVEPTDVQRLAAAIEQATAAQAVR</sequence>
<dbReference type="PANTHER" id="PTHR42849">
    <property type="entry name" value="N-ACETYLNEURAMINATE LYASE"/>
    <property type="match status" value="1"/>
</dbReference>
<dbReference type="OrthoDB" id="9778880at2"/>
<dbReference type="PIRSF" id="PIRSF001365">
    <property type="entry name" value="DHDPS"/>
    <property type="match status" value="1"/>
</dbReference>
<keyword evidence="2" id="KW-0704">Schiff base</keyword>
<dbReference type="PANTHER" id="PTHR42849:SF1">
    <property type="entry name" value="N-ACETYLNEURAMINATE LYASE"/>
    <property type="match status" value="1"/>
</dbReference>
<feature type="active site" description="Proton donor/acceptor" evidence="4">
    <location>
        <position position="136"/>
    </location>
</feature>
<keyword evidence="7" id="KW-1185">Reference proteome</keyword>
<evidence type="ECO:0000256" key="5">
    <source>
        <dbReference type="PIRSR" id="PIRSR001365-2"/>
    </source>
</evidence>
<dbReference type="Proteomes" id="UP000278962">
    <property type="component" value="Unassembled WGS sequence"/>
</dbReference>
<dbReference type="Pfam" id="PF00701">
    <property type="entry name" value="DHDPS"/>
    <property type="match status" value="1"/>
</dbReference>
<dbReference type="GO" id="GO:0019262">
    <property type="term" value="P:N-acetylneuraminate catabolic process"/>
    <property type="evidence" value="ECO:0007669"/>
    <property type="project" value="TreeGrafter"/>
</dbReference>
<keyword evidence="1 3" id="KW-0456">Lyase</keyword>
<evidence type="ECO:0000313" key="6">
    <source>
        <dbReference type="EMBL" id="RKQ93004.1"/>
    </source>
</evidence>
<feature type="active site" description="Schiff-base intermediate with substrate" evidence="4">
    <location>
        <position position="161"/>
    </location>
</feature>
<organism evidence="6 7">
    <name type="scientific">Solirubrobacter pauli</name>
    <dbReference type="NCBI Taxonomy" id="166793"/>
    <lineage>
        <taxon>Bacteria</taxon>
        <taxon>Bacillati</taxon>
        <taxon>Actinomycetota</taxon>
        <taxon>Thermoleophilia</taxon>
        <taxon>Solirubrobacterales</taxon>
        <taxon>Solirubrobacteraceae</taxon>
        <taxon>Solirubrobacter</taxon>
    </lineage>
</organism>
<comment type="similarity">
    <text evidence="3">Belongs to the DapA family.</text>
</comment>
<gene>
    <name evidence="6" type="ORF">C8N24_2863</name>
</gene>
<evidence type="ECO:0000256" key="1">
    <source>
        <dbReference type="ARBA" id="ARBA00023239"/>
    </source>
</evidence>
<feature type="binding site" evidence="5">
    <location>
        <position position="48"/>
    </location>
    <ligand>
        <name>pyruvate</name>
        <dbReference type="ChEBI" id="CHEBI:15361"/>
    </ligand>
</feature>
<comment type="caution">
    <text evidence="6">The sequence shown here is derived from an EMBL/GenBank/DDBJ whole genome shotgun (WGS) entry which is preliminary data.</text>
</comment>
<dbReference type="InterPro" id="IPR020624">
    <property type="entry name" value="Schiff_base-form_aldolases_CS"/>
</dbReference>
<dbReference type="CDD" id="cd00408">
    <property type="entry name" value="DHDPS-like"/>
    <property type="match status" value="1"/>
</dbReference>
<dbReference type="InterPro" id="IPR013785">
    <property type="entry name" value="Aldolase_TIM"/>
</dbReference>
<dbReference type="PROSITE" id="PS00665">
    <property type="entry name" value="DHDPS_1"/>
    <property type="match status" value="1"/>
</dbReference>
<proteinExistence type="inferred from homology"/>
<name>A0A660LIP0_9ACTN</name>
<dbReference type="GO" id="GO:0008747">
    <property type="term" value="F:N-acetylneuraminate lyase activity"/>
    <property type="evidence" value="ECO:0007669"/>
    <property type="project" value="TreeGrafter"/>
</dbReference>
<dbReference type="SMART" id="SM01130">
    <property type="entry name" value="DHDPS"/>
    <property type="match status" value="1"/>
</dbReference>
<dbReference type="EMBL" id="RBIL01000001">
    <property type="protein sequence ID" value="RKQ93004.1"/>
    <property type="molecule type" value="Genomic_DNA"/>
</dbReference>
<dbReference type="RefSeq" id="WP_121250770.1">
    <property type="nucleotide sequence ID" value="NZ_RBIL01000001.1"/>
</dbReference>
<reference evidence="6 7" key="1">
    <citation type="submission" date="2018-10" db="EMBL/GenBank/DDBJ databases">
        <title>Genomic Encyclopedia of Archaeal and Bacterial Type Strains, Phase II (KMG-II): from individual species to whole genera.</title>
        <authorList>
            <person name="Goeker M."/>
        </authorList>
    </citation>
    <scope>NUCLEOTIDE SEQUENCE [LARGE SCALE GENOMIC DNA]</scope>
    <source>
        <strain evidence="6 7">DSM 14954</strain>
    </source>
</reference>
<dbReference type="AlphaFoldDB" id="A0A660LIP0"/>